<dbReference type="Proteomes" id="UP001375240">
    <property type="component" value="Unassembled WGS sequence"/>
</dbReference>
<feature type="compositionally biased region" description="Low complexity" evidence="1">
    <location>
        <begin position="305"/>
        <end position="350"/>
    </location>
</feature>
<comment type="caution">
    <text evidence="2">The sequence shown here is derived from an EMBL/GenBank/DDBJ whole genome shotgun (WGS) entry which is preliminary data.</text>
</comment>
<dbReference type="EMBL" id="JAVHNQ010000010">
    <property type="protein sequence ID" value="KAK6338019.1"/>
    <property type="molecule type" value="Genomic_DNA"/>
</dbReference>
<sequence length="673" mass="71886">MLSVTFILFSNVRAATTTTTLYETISNPETVTSFWRVCSNGWALPRCDQVIWSPDVISASNATSSAFQTTNGTSIFTGTASSSISGSTPGSISSGASSGSEPTTAGPTTTSSTVVIPTDAAFVLQGLNTSIYANLYVQFDDTNGKVILGDQGIARFVAFRLGSSGELVNAEDASEFAYIRYDSSIATEYPQEEAAILINVRSVLHGDQASLVSSDFVTVWSFDLATGQLGLVHDGRQYILYLTPATTNRKFARSGTHDSELDKRSISYNVYMLPADIPVPADSTFQKVALQVDNAMSFPSSDFASSTPTATSESTGSSTSGSSITNTTPPTSMSTRTPTSRTSQPTGSSSLPDAYDVITIYHLQEYCTSLLSYYTPSSVVATTSTKVNTVYSAMFSDIETFWSSTETLPKSTLVTGSPIPPPGPSRRQLLERDPPDQLTDYPSESISSACSRAASRPETVTSTETFSTSSITIVPTSSTTTYSTQSIGSILTKTGTAIHTTYIAGWSGNWILANSDPTDTTGIYYGRYLSPASDDESPSHIKVTTNSSNARPFTAVYDTSRSCWTLDISVGVAGDGRLVFATACSPDQQGDASDYRLDVISIDADRFPFSFQLDTTTFIASPDPGQNPIDGTFWYCPTGDALYYYDAAFPYYPAYPPDCVDTGLNNLRGIPAS</sequence>
<keyword evidence="3" id="KW-1185">Reference proteome</keyword>
<evidence type="ECO:0000313" key="3">
    <source>
        <dbReference type="Proteomes" id="UP001375240"/>
    </source>
</evidence>
<name>A0AAV9U9P3_9PEZI</name>
<evidence type="ECO:0000313" key="2">
    <source>
        <dbReference type="EMBL" id="KAK6338019.1"/>
    </source>
</evidence>
<feature type="region of interest" description="Disordered" evidence="1">
    <location>
        <begin position="80"/>
        <end position="111"/>
    </location>
</feature>
<evidence type="ECO:0000256" key="1">
    <source>
        <dbReference type="SAM" id="MobiDB-lite"/>
    </source>
</evidence>
<accession>A0AAV9U9P3</accession>
<organism evidence="2 3">
    <name type="scientific">Orbilia brochopaga</name>
    <dbReference type="NCBI Taxonomy" id="3140254"/>
    <lineage>
        <taxon>Eukaryota</taxon>
        <taxon>Fungi</taxon>
        <taxon>Dikarya</taxon>
        <taxon>Ascomycota</taxon>
        <taxon>Pezizomycotina</taxon>
        <taxon>Orbiliomycetes</taxon>
        <taxon>Orbiliales</taxon>
        <taxon>Orbiliaceae</taxon>
        <taxon>Orbilia</taxon>
    </lineage>
</organism>
<protein>
    <submittedName>
        <fullName evidence="2">Uncharacterized protein</fullName>
    </submittedName>
</protein>
<reference evidence="2 3" key="1">
    <citation type="submission" date="2019-10" db="EMBL/GenBank/DDBJ databases">
        <authorList>
            <person name="Palmer J.M."/>
        </authorList>
    </citation>
    <scope>NUCLEOTIDE SEQUENCE [LARGE SCALE GENOMIC DNA]</scope>
    <source>
        <strain evidence="2 3">TWF696</strain>
    </source>
</reference>
<gene>
    <name evidence="2" type="ORF">TWF696_001489</name>
</gene>
<feature type="region of interest" description="Disordered" evidence="1">
    <location>
        <begin position="411"/>
        <end position="464"/>
    </location>
</feature>
<dbReference type="AlphaFoldDB" id="A0AAV9U9P3"/>
<proteinExistence type="predicted"/>
<feature type="region of interest" description="Disordered" evidence="1">
    <location>
        <begin position="303"/>
        <end position="351"/>
    </location>
</feature>
<feature type="compositionally biased region" description="Low complexity" evidence="1">
    <location>
        <begin position="443"/>
        <end position="464"/>
    </location>
</feature>